<dbReference type="InterPro" id="IPR011990">
    <property type="entry name" value="TPR-like_helical_dom_sf"/>
</dbReference>
<evidence type="ECO:0000313" key="4">
    <source>
        <dbReference type="Proteomes" id="UP000003688"/>
    </source>
</evidence>
<feature type="compositionally biased region" description="Gly residues" evidence="1">
    <location>
        <begin position="518"/>
        <end position="563"/>
    </location>
</feature>
<keyword evidence="4" id="KW-1185">Reference proteome</keyword>
<dbReference type="Proteomes" id="UP000003688">
    <property type="component" value="Unassembled WGS sequence"/>
</dbReference>
<evidence type="ECO:0000256" key="1">
    <source>
        <dbReference type="SAM" id="MobiDB-lite"/>
    </source>
</evidence>
<feature type="compositionally biased region" description="Low complexity" evidence="1">
    <location>
        <begin position="489"/>
        <end position="517"/>
    </location>
</feature>
<feature type="region of interest" description="Disordered" evidence="1">
    <location>
        <begin position="415"/>
        <end position="452"/>
    </location>
</feature>
<evidence type="ECO:0000313" key="3">
    <source>
        <dbReference type="EMBL" id="EEF60480.1"/>
    </source>
</evidence>
<proteinExistence type="predicted"/>
<feature type="region of interest" description="Disordered" evidence="1">
    <location>
        <begin position="483"/>
        <end position="563"/>
    </location>
</feature>
<dbReference type="SUPFAM" id="SSF48452">
    <property type="entry name" value="TPR-like"/>
    <property type="match status" value="1"/>
</dbReference>
<dbReference type="RefSeq" id="WP_007415431.1">
    <property type="nucleotide sequence ID" value="NZ_ABOX02000016.1"/>
</dbReference>
<protein>
    <submittedName>
        <fullName evidence="3">Uncharacterized protein</fullName>
    </submittedName>
</protein>
<gene>
    <name evidence="3" type="ORF">Cflav_PD3450</name>
</gene>
<comment type="caution">
    <text evidence="3">The sequence shown here is derived from an EMBL/GenBank/DDBJ whole genome shotgun (WGS) entry which is preliminary data.</text>
</comment>
<evidence type="ECO:0000256" key="2">
    <source>
        <dbReference type="SAM" id="SignalP"/>
    </source>
</evidence>
<organism evidence="3 4">
    <name type="scientific">Pedosphaera parvula (strain Ellin514)</name>
    <dbReference type="NCBI Taxonomy" id="320771"/>
    <lineage>
        <taxon>Bacteria</taxon>
        <taxon>Pseudomonadati</taxon>
        <taxon>Verrucomicrobiota</taxon>
        <taxon>Pedosphaerae</taxon>
        <taxon>Pedosphaerales</taxon>
        <taxon>Pedosphaeraceae</taxon>
        <taxon>Pedosphaera</taxon>
    </lineage>
</organism>
<reference evidence="3 4" key="1">
    <citation type="journal article" date="2011" name="J. Bacteriol.">
        <title>Genome sequence of 'Pedosphaera parvula' Ellin514, an aerobic Verrucomicrobial isolate from pasture soil.</title>
        <authorList>
            <person name="Kant R."/>
            <person name="van Passel M.W."/>
            <person name="Sangwan P."/>
            <person name="Palva A."/>
            <person name="Lucas S."/>
            <person name="Copeland A."/>
            <person name="Lapidus A."/>
            <person name="Glavina Del Rio T."/>
            <person name="Dalin E."/>
            <person name="Tice H."/>
            <person name="Bruce D."/>
            <person name="Goodwin L."/>
            <person name="Pitluck S."/>
            <person name="Chertkov O."/>
            <person name="Larimer F.W."/>
            <person name="Land M.L."/>
            <person name="Hauser L."/>
            <person name="Brettin T.S."/>
            <person name="Detter J.C."/>
            <person name="Han S."/>
            <person name="de Vos W.M."/>
            <person name="Janssen P.H."/>
            <person name="Smidt H."/>
        </authorList>
    </citation>
    <scope>NUCLEOTIDE SEQUENCE [LARGE SCALE GENOMIC DNA]</scope>
    <source>
        <strain evidence="3 4">Ellin514</strain>
    </source>
</reference>
<dbReference type="AlphaFoldDB" id="B9XHY7"/>
<dbReference type="Gene3D" id="1.25.40.10">
    <property type="entry name" value="Tetratricopeptide repeat domain"/>
    <property type="match status" value="1"/>
</dbReference>
<feature type="chain" id="PRO_5002894920" evidence="2">
    <location>
        <begin position="28"/>
        <end position="563"/>
    </location>
</feature>
<sequence precursor="true">MKTWFKKISLFSLLLGMGGWLLATAWAAPPPPALTGDAGAIQAIQQAPDPSAAIAAYANGSAIDRNDPRLFEAYVARMVDFGLPEMAYHQAQTLTTLESNNGLAYGVIAYIDARRGQMQDAISAINVAVPLAPGNKFIQSTAGEILAWYDIKADQVNIPDNAKAGLAKVRQLLSGQAAFAQAFDTAKKAYQTQASDLLANPSTATNQPSEQPLPNMVVTNGYPVGSVSPQTAPEAYAAPTDYGAPAYAPPYYSSYYYDWGPGWVQPAPWWWWQPIGFFGGFSFFPFGATFLFDNDDFFFHNHHFHHNDHFFHDHNGQFFHGHNQNFAHGNFDNRFAFHHGVNGKTTFFGKSAATDPVVARSAHMNFQHTAGTAPFTPAFTTRGLSSRTASTFGTHVNNLSASGFTAHQRTLTTAPGQWTGRSSAGMGASRWTSISPNSRTTFGAPRSSAMVPGTGMRVNNLPASGFTSHQRTITTMPNAAAVPPSMGRSFSSSHAFSSPGGAHFNAPPSSMGSPGMMHGSGGGFHGGGGSAMPSGGGHMGGGGGGGHSGGGGGSSMGGGGGHR</sequence>
<dbReference type="EMBL" id="ABOX02000016">
    <property type="protein sequence ID" value="EEF60480.1"/>
    <property type="molecule type" value="Genomic_DNA"/>
</dbReference>
<keyword evidence="2" id="KW-0732">Signal</keyword>
<feature type="compositionally biased region" description="Polar residues" evidence="1">
    <location>
        <begin position="430"/>
        <end position="441"/>
    </location>
</feature>
<feature type="signal peptide" evidence="2">
    <location>
        <begin position="1"/>
        <end position="27"/>
    </location>
</feature>
<name>B9XHY7_PEDPL</name>
<accession>B9XHY7</accession>